<sequence length="222" mass="26356">MHQILNTFRNKKGDVLLTKSMDKQEQIECNISELIDKYLLRTTQKISRDCSTPGIRGAFEERTGKYIKKSKLNEILISKNRFKFLKVDQQLCYYNISQKEISLLRASKEILDKLNRRLNRPFKEYTKLRKFRNAIHYKYTFKYLIKLKCSDLYGKLLFSEKIIYEVVARELKVPSSIVNDCIELLNYEGSTDIPHDILEKLLLIFNITHDESITDKNYLLKQ</sequence>
<reference evidence="1 2" key="1">
    <citation type="submission" date="2016-10" db="EMBL/GenBank/DDBJ databases">
        <authorList>
            <person name="de Groot N.N."/>
        </authorList>
    </citation>
    <scope>NUCLEOTIDE SEQUENCE [LARGE SCALE GENOMIC DNA]</scope>
    <source>
        <strain evidence="1 2">CGMCC 1.9156</strain>
    </source>
</reference>
<evidence type="ECO:0000313" key="1">
    <source>
        <dbReference type="EMBL" id="SFF35782.1"/>
    </source>
</evidence>
<name>A0A1I2I0P5_9BACT</name>
<dbReference type="STRING" id="655355.SAMN05216283_10556"/>
<proteinExistence type="predicted"/>
<accession>A0A1I2I0P5</accession>
<dbReference type="AlphaFoldDB" id="A0A1I2I0P5"/>
<protein>
    <submittedName>
        <fullName evidence="1">Uncharacterized protein</fullName>
    </submittedName>
</protein>
<keyword evidence="2" id="KW-1185">Reference proteome</keyword>
<gene>
    <name evidence="1" type="ORF">SAMN05216283_10556</name>
</gene>
<dbReference type="Proteomes" id="UP000198964">
    <property type="component" value="Unassembled WGS sequence"/>
</dbReference>
<dbReference type="EMBL" id="FONW01000005">
    <property type="protein sequence ID" value="SFF35782.1"/>
    <property type="molecule type" value="Genomic_DNA"/>
</dbReference>
<evidence type="ECO:0000313" key="2">
    <source>
        <dbReference type="Proteomes" id="UP000198964"/>
    </source>
</evidence>
<organism evidence="1 2">
    <name type="scientific">Sunxiuqinia elliptica</name>
    <dbReference type="NCBI Taxonomy" id="655355"/>
    <lineage>
        <taxon>Bacteria</taxon>
        <taxon>Pseudomonadati</taxon>
        <taxon>Bacteroidota</taxon>
        <taxon>Bacteroidia</taxon>
        <taxon>Marinilabiliales</taxon>
        <taxon>Prolixibacteraceae</taxon>
        <taxon>Sunxiuqinia</taxon>
    </lineage>
</organism>